<feature type="compositionally biased region" description="Low complexity" evidence="1">
    <location>
        <begin position="313"/>
        <end position="322"/>
    </location>
</feature>
<accession>A0A642UYW8</accession>
<dbReference type="InterPro" id="IPR036638">
    <property type="entry name" value="HLH_DNA-bd_sf"/>
</dbReference>
<dbReference type="Pfam" id="PF00010">
    <property type="entry name" value="HLH"/>
    <property type="match status" value="1"/>
</dbReference>
<dbReference type="SUPFAM" id="SSF47459">
    <property type="entry name" value="HLH, helix-loop-helix DNA-binding domain"/>
    <property type="match status" value="1"/>
</dbReference>
<dbReference type="VEuPathDB" id="FungiDB:TRICI_004846"/>
<dbReference type="Pfam" id="PF09427">
    <property type="entry name" value="DUF2014"/>
    <property type="match status" value="1"/>
</dbReference>
<dbReference type="PROSITE" id="PS50888">
    <property type="entry name" value="BHLH"/>
    <property type="match status" value="1"/>
</dbReference>
<dbReference type="OrthoDB" id="2133190at2759"/>
<comment type="caution">
    <text evidence="3">The sequence shown here is derived from an EMBL/GenBank/DDBJ whole genome shotgun (WGS) entry which is preliminary data.</text>
</comment>
<dbReference type="PANTHER" id="PTHR47336:SF2">
    <property type="entry name" value="TRANSCRIPTION FACTOR HMS1-RELATED"/>
    <property type="match status" value="1"/>
</dbReference>
<proteinExistence type="predicted"/>
<dbReference type="InterPro" id="IPR011598">
    <property type="entry name" value="bHLH_dom"/>
</dbReference>
<dbReference type="AlphaFoldDB" id="A0A642UYW8"/>
<dbReference type="Proteomes" id="UP000761534">
    <property type="component" value="Unassembled WGS sequence"/>
</dbReference>
<evidence type="ECO:0000313" key="4">
    <source>
        <dbReference type="Proteomes" id="UP000761534"/>
    </source>
</evidence>
<feature type="compositionally biased region" description="Polar residues" evidence="1">
    <location>
        <begin position="78"/>
        <end position="95"/>
    </location>
</feature>
<sequence length="852" mass="93714">MDSQQELFTAPPSFEFPGAMDFLGLDGNEDLSSVSSMSSQRQTNSNNNNGYPTEDWGYMGLDDMASNSSLTPEDIMFNYSNGGFDNSVGMNNANQSPISSPSGSMNSSYHSDPDGRQFLPNDENNSNNSVNNSSSNSQLPITPPYLSYINPTIKEEDEESSQHSAGTAQIKQESESPKPALAAKTKVDTKNSKVTKPKKEKTSHNMIEKRYRTNINEKILALRDCVPSLRCVVDGSPTAEKELDGLTPASKLNKATVLTKATEYILHLQSKNELLVKELNELRAKLNGPAAPPVDQNTATVAPQQQPPPPPQYTTGPDGTPGFRPYPTTKSQTASKFMMCSMAGMMGAGMMQDSGVVDNSRGLYFFMPSSLFSFLNRVDTGLIFNVLRLSLIVATVVYVISPYFSNTASSHNTASSKPTVDTTAGAGSIYSSSSASKIHREVWDITSKSLDVPGTCNLSSLDGIVAWTYSFLVTFYQLFMAALLGGTSQFTPDSSSTLSRAIDAQLCGGDVNCSRLTLLLTFLKSLTLKPSVKRQMRQAVHIKILTYKSNKWLEALGHDIALSFWTKARKRSLVTKEELSRNYTVLLKSADVLSDDETISRLIKFAFDRSSQNEDEGFVSVFEDQGIRSVIDAMAAWYACKLKNEVMIECLETQTVNIQKLNYAAEIAPPNSIVRRRVAVVEAILLGAKDGQYIKKALSLINDEMGVKVKDNQLVSTEYMDEPPMVQSTSSNAIPTDCRLAIHCSIILYYQARKQYAYAERLLSQIKINPAENIDLLGFISLWITVNQMSKTSKCYTTLEKSSTAARVWIGSEAGENKGVPLNTRRNLVGQFLKYSAKFGGYDNDDEGYFSH</sequence>
<dbReference type="GO" id="GO:0046983">
    <property type="term" value="F:protein dimerization activity"/>
    <property type="evidence" value="ECO:0007669"/>
    <property type="project" value="InterPro"/>
</dbReference>
<evidence type="ECO:0000313" key="3">
    <source>
        <dbReference type="EMBL" id="KAA8908019.1"/>
    </source>
</evidence>
<dbReference type="GO" id="GO:0032933">
    <property type="term" value="P:SREBP signaling pathway"/>
    <property type="evidence" value="ECO:0007669"/>
    <property type="project" value="InterPro"/>
</dbReference>
<feature type="domain" description="BHLH" evidence="2">
    <location>
        <begin position="199"/>
        <end position="268"/>
    </location>
</feature>
<feature type="region of interest" description="Disordered" evidence="1">
    <location>
        <begin position="19"/>
        <end position="204"/>
    </location>
</feature>
<feature type="region of interest" description="Disordered" evidence="1">
    <location>
        <begin position="287"/>
        <end position="328"/>
    </location>
</feature>
<evidence type="ECO:0000256" key="1">
    <source>
        <dbReference type="SAM" id="MobiDB-lite"/>
    </source>
</evidence>
<feature type="compositionally biased region" description="Low complexity" evidence="1">
    <location>
        <begin position="32"/>
        <end position="49"/>
    </location>
</feature>
<dbReference type="PANTHER" id="PTHR47336">
    <property type="entry name" value="TRANSCRIPTION FACTOR HMS1-RELATED"/>
    <property type="match status" value="1"/>
</dbReference>
<dbReference type="InterPro" id="IPR052099">
    <property type="entry name" value="Regulatory_TF_Diverse"/>
</dbReference>
<dbReference type="InterPro" id="IPR019006">
    <property type="entry name" value="Sre1_C"/>
</dbReference>
<feature type="compositionally biased region" description="Low complexity" evidence="1">
    <location>
        <begin position="96"/>
        <end position="110"/>
    </location>
</feature>
<protein>
    <recommendedName>
        <fullName evidence="2">BHLH domain-containing protein</fullName>
    </recommendedName>
</protein>
<dbReference type="GO" id="GO:0045944">
    <property type="term" value="P:positive regulation of transcription by RNA polymerase II"/>
    <property type="evidence" value="ECO:0007669"/>
    <property type="project" value="InterPro"/>
</dbReference>
<keyword evidence="4" id="KW-1185">Reference proteome</keyword>
<dbReference type="SMART" id="SM00353">
    <property type="entry name" value="HLH"/>
    <property type="match status" value="1"/>
</dbReference>
<name>A0A642UYW8_9ASCO</name>
<feature type="compositionally biased region" description="Polar residues" evidence="1">
    <location>
        <begin position="162"/>
        <end position="171"/>
    </location>
</feature>
<dbReference type="EMBL" id="SWFS01000372">
    <property type="protein sequence ID" value="KAA8908019.1"/>
    <property type="molecule type" value="Genomic_DNA"/>
</dbReference>
<gene>
    <name evidence="3" type="ORF">TRICI_004846</name>
</gene>
<reference evidence="3" key="1">
    <citation type="journal article" date="2019" name="G3 (Bethesda)">
        <title>Genome Assemblies of Two Rare Opportunistic Yeast Pathogens: Diutina rugosa (syn. Candida rugosa) and Trichomonascus ciferrii (syn. Candida ciferrii).</title>
        <authorList>
            <person name="Mixao V."/>
            <person name="Saus E."/>
            <person name="Hansen A.P."/>
            <person name="Lass-Florl C."/>
            <person name="Gabaldon T."/>
        </authorList>
    </citation>
    <scope>NUCLEOTIDE SEQUENCE</scope>
    <source>
        <strain evidence="3">CBS 4856</strain>
    </source>
</reference>
<dbReference type="Gene3D" id="4.10.280.10">
    <property type="entry name" value="Helix-loop-helix DNA-binding domain"/>
    <property type="match status" value="1"/>
</dbReference>
<organism evidence="3 4">
    <name type="scientific">Trichomonascus ciferrii</name>
    <dbReference type="NCBI Taxonomy" id="44093"/>
    <lineage>
        <taxon>Eukaryota</taxon>
        <taxon>Fungi</taxon>
        <taxon>Dikarya</taxon>
        <taxon>Ascomycota</taxon>
        <taxon>Saccharomycotina</taxon>
        <taxon>Dipodascomycetes</taxon>
        <taxon>Dipodascales</taxon>
        <taxon>Trichomonascaceae</taxon>
        <taxon>Trichomonascus</taxon>
        <taxon>Trichomonascus ciferrii complex</taxon>
    </lineage>
</organism>
<evidence type="ECO:0000259" key="2">
    <source>
        <dbReference type="PROSITE" id="PS50888"/>
    </source>
</evidence>
<feature type="compositionally biased region" description="Low complexity" evidence="1">
    <location>
        <begin position="124"/>
        <end position="137"/>
    </location>
</feature>